<evidence type="ECO:0000313" key="12">
    <source>
        <dbReference type="Proteomes" id="UP000050795"/>
    </source>
</evidence>
<dbReference type="Pfam" id="PF00105">
    <property type="entry name" value="zf-C4"/>
    <property type="match status" value="2"/>
</dbReference>
<keyword evidence="7" id="KW-0675">Receptor</keyword>
<sequence length="1931" mass="218984">MLYNHLEDQDQSLCNSLSSTSTLTPPSVILHHHHQHQHHNQQQQQQYHHHHSQTELQVPHTPHLGNHRDSQQHPVPLPHHHHHHHDPLHSHHLHSHSDQYDEMCHSNPSSLIYDNVMLSSWNQNNTNISSTTSLPSSLTSNSLMLITSPKSVLSQSEDLINEPNINLLSQNVLCQQHTHHSHHPHHLHYPFHLSTYHHQQQQQEEQLQNNRMNNIHSEHLHSSHNQCGLVQLPDIVNSDSGGGRRRRTTMNSCPPSISETLLMTTGEIILPTSTSDAETLPTPTPQQSLVNQYPQYHLSNKYLSVEKFENLSPYTTTTTTTINTNEDDGNNMNGNLPMITTQSFTSPSLSMTTTTTTTTTTTSPSTSSSSPLLLSTLPTLFQSNCNRNRYIYYKHLNHRNSITNTQKLTNNLKVFNGKYHSGTFLFNNGNNNNNSNNSGSSSDCINSMTSPITPMSMTQQHRATLCALNLKDRKPCDICGDVAAGFHCNAYVCEACKKFFIRSSKGENFSKYTCTKSNTCEINKDTRTHCQRCRYQKCIQLGMVLPGAAVFPVTDISEIPCRVCGAKSSGFHFGAITCEGCKGFFRRTINERESQRYTCRNGGNCAVTGATRNNCKSCRYRRCLAVGMSKDGSRIGRQPNAIKHRCAVEIEQIRSAISNSGIHLKQHSMSNCSTVSNYNFLSPTPSLNNLSHQLIQTDPLNQSQYKIDNHREMVNSSHKYCLNKSIPPISSHVTHLNTFSYQPTVTASEMNINLCHMQQGNKSCQVIDDIKEITTTTISSTSSQTISHPYNNISEQQFYENKYQTSQNNEIFNSTPLSTLSKGATGDCDGMIPVATQSDAVTCLNKQKEFNELIHNDYSSIGLINLSRAAQFYSQHEKDLQIQYENNLKTHSPLYKDNLIKSKRNNSGPATTTGTINHNIDSSDHDNEYRKSIKDKEDNEHLPYENIQVKKEFSQWNDNIAITPTPTNEAQSPIKQTTMNWNIEQGEVLNSVVQSNSKQIIPYLMKVNPNLTINEDSYLHDCDKLNENFTLKQIKVDETTTKISSPTSLFIGNDSSSKQNHSSFPSTLKLDCCLNSNQLQNLNLIHENKLNGSKTCGQPNPFQFIEIDSAQIMPINHVNKYLDSSNINRYNLNGNNENTESDNCSANFYRECGGMCPLSTNELLDNMNNLNNSNNINSINRDQFDSSSLNYFKCKNFNIPQSLISSGSHYLAPSKAFLDRYTSSSIKSKPKNSERNHNSTDADDNHQNMPKFHQFNLATNKNMSSMNSSVENLNLAKLNQVNGDAIDNNNNHQIINNNNNKHNREIIMSDISSQWSDDTNLHKKRANTSKDLKVYMINKTMSTDHPAESSILPSNIITQDRANFHSYSNHKDVYTFDIEIDRVKKPRRKCRQASDSSSSGNSSSILESPLVITDNQLNTYEDNNRINNNNNIEASDGLHSESISSCNKQTEQSQHPRLLSLLEKNDLDIELMEQLKSTNHYTMLNRGGLHTCLEEFPISNINSSKLCYSSYESPATFYSIICNNEYSTAMNSVASNNNNNINTTNVNKTLPFSAPTPISSSSSSASSSSSSVSQLIPTVKKDTFNTSAYLNFYIDNKYTMDDNDDSTINKSDDLYFGQNLFDSQNSQFYIQCSTDISNEYNDTVHYLTGSNNNNNSNNNSRFIQNNKFLQHIKHAANQLLHCRCRISQNFNLTTHETKQSVDILWLNMMKYFENHIYEIIHFAQSIPCFRQLSEFDAKVLLQQSIYPIILIQLSQDFNIKTKEYTYFALNNDNETNFSQLSILKILIEQIHITEKLLEPLELNETEIGLLCCMELFQADRRLLIEPSKADEAYQEVLHVFKEYETNQYSTDIRFYKILAILTNLDKMNKEHQNVLRILKKENNPIPFPDLYVQILHLDESESLIDNGTITTFTTTTTNNNGDDYHYGKKSI</sequence>
<dbReference type="GO" id="GO:0008270">
    <property type="term" value="F:zinc ion binding"/>
    <property type="evidence" value="ECO:0007669"/>
    <property type="project" value="UniProtKB-KW"/>
</dbReference>
<dbReference type="SMART" id="SM00430">
    <property type="entry name" value="HOLI"/>
    <property type="match status" value="1"/>
</dbReference>
<dbReference type="SMART" id="SM00399">
    <property type="entry name" value="ZnF_C4"/>
    <property type="match status" value="2"/>
</dbReference>
<feature type="region of interest" description="Disordered" evidence="9">
    <location>
        <begin position="900"/>
        <end position="929"/>
    </location>
</feature>
<reference evidence="12" key="1">
    <citation type="submission" date="2022-06" db="EMBL/GenBank/DDBJ databases">
        <authorList>
            <person name="Berger JAMES D."/>
            <person name="Berger JAMES D."/>
        </authorList>
    </citation>
    <scope>NUCLEOTIDE SEQUENCE [LARGE SCALE GENOMIC DNA]</scope>
</reference>
<dbReference type="GO" id="GO:0000122">
    <property type="term" value="P:negative regulation of transcription by RNA polymerase II"/>
    <property type="evidence" value="ECO:0007669"/>
    <property type="project" value="TreeGrafter"/>
</dbReference>
<feature type="compositionally biased region" description="Polar residues" evidence="9">
    <location>
        <begin position="905"/>
        <end position="920"/>
    </location>
</feature>
<keyword evidence="4" id="KW-0805">Transcription regulation</keyword>
<evidence type="ECO:0008006" key="14">
    <source>
        <dbReference type="Google" id="ProtNLM"/>
    </source>
</evidence>
<dbReference type="Gene3D" id="3.30.50.10">
    <property type="entry name" value="Erythroid Transcription Factor GATA-1, subunit A"/>
    <property type="match status" value="2"/>
</dbReference>
<evidence type="ECO:0000256" key="6">
    <source>
        <dbReference type="ARBA" id="ARBA00023163"/>
    </source>
</evidence>
<dbReference type="PRINTS" id="PR00047">
    <property type="entry name" value="STROIDFINGER"/>
</dbReference>
<dbReference type="GO" id="GO:0000978">
    <property type="term" value="F:RNA polymerase II cis-regulatory region sequence-specific DNA binding"/>
    <property type="evidence" value="ECO:0007669"/>
    <property type="project" value="TreeGrafter"/>
</dbReference>
<keyword evidence="5" id="KW-0238">DNA-binding</keyword>
<dbReference type="GO" id="GO:0045944">
    <property type="term" value="P:positive regulation of transcription by RNA polymerase II"/>
    <property type="evidence" value="ECO:0007669"/>
    <property type="project" value="TreeGrafter"/>
</dbReference>
<dbReference type="GO" id="GO:0004879">
    <property type="term" value="F:nuclear receptor activity"/>
    <property type="evidence" value="ECO:0007669"/>
    <property type="project" value="TreeGrafter"/>
</dbReference>
<feature type="compositionally biased region" description="Low complexity" evidence="9">
    <location>
        <begin position="345"/>
        <end position="371"/>
    </location>
</feature>
<keyword evidence="6" id="KW-0804">Transcription</keyword>
<evidence type="ECO:0000256" key="8">
    <source>
        <dbReference type="ARBA" id="ARBA00023242"/>
    </source>
</evidence>
<feature type="region of interest" description="Disordered" evidence="9">
    <location>
        <begin position="1225"/>
        <end position="1249"/>
    </location>
</feature>
<dbReference type="GO" id="GO:0030154">
    <property type="term" value="P:cell differentiation"/>
    <property type="evidence" value="ECO:0007669"/>
    <property type="project" value="TreeGrafter"/>
</dbReference>
<feature type="region of interest" description="Disordered" evidence="9">
    <location>
        <begin position="1421"/>
        <end position="1454"/>
    </location>
</feature>
<dbReference type="SUPFAM" id="SSF48508">
    <property type="entry name" value="Nuclear receptor ligand-binding domain"/>
    <property type="match status" value="1"/>
</dbReference>
<accession>A0AA85JZ49</accession>
<evidence type="ECO:0000256" key="3">
    <source>
        <dbReference type="ARBA" id="ARBA00022833"/>
    </source>
</evidence>
<evidence type="ECO:0000256" key="5">
    <source>
        <dbReference type="ARBA" id="ARBA00023125"/>
    </source>
</evidence>
<dbReference type="PANTHER" id="PTHR24082:SF473">
    <property type="entry name" value="ECDYSONE-INDUCED PROTEIN 75B, ISOFORM B"/>
    <property type="match status" value="1"/>
</dbReference>
<evidence type="ECO:0000256" key="4">
    <source>
        <dbReference type="ARBA" id="ARBA00023015"/>
    </source>
</evidence>
<dbReference type="PANTHER" id="PTHR24082">
    <property type="entry name" value="NUCLEAR HORMONE RECEPTOR"/>
    <property type="match status" value="1"/>
</dbReference>
<dbReference type="GO" id="GO:0009755">
    <property type="term" value="P:hormone-mediated signaling pathway"/>
    <property type="evidence" value="ECO:0007669"/>
    <property type="project" value="TreeGrafter"/>
</dbReference>
<evidence type="ECO:0000256" key="9">
    <source>
        <dbReference type="SAM" id="MobiDB-lite"/>
    </source>
</evidence>
<dbReference type="PROSITE" id="PS51030">
    <property type="entry name" value="NUCLEAR_REC_DBD_2"/>
    <property type="match status" value="2"/>
</dbReference>
<evidence type="ECO:0000259" key="11">
    <source>
        <dbReference type="PROSITE" id="PS51843"/>
    </source>
</evidence>
<dbReference type="CDD" id="cd07179">
    <property type="entry name" value="2DBD_NR_DBD2"/>
    <property type="match status" value="1"/>
</dbReference>
<feature type="compositionally biased region" description="Basic and acidic residues" evidence="9">
    <location>
        <begin position="1231"/>
        <end position="1246"/>
    </location>
</feature>
<dbReference type="CDD" id="cd07157">
    <property type="entry name" value="2DBD_NR_DBD1"/>
    <property type="match status" value="1"/>
</dbReference>
<keyword evidence="8" id="KW-0539">Nucleus</keyword>
<dbReference type="InterPro" id="IPR035500">
    <property type="entry name" value="NHR-like_dom_sf"/>
</dbReference>
<feature type="compositionally biased region" description="Polar residues" evidence="9">
    <location>
        <begin position="1441"/>
        <end position="1454"/>
    </location>
</feature>
<keyword evidence="1" id="KW-0479">Metal-binding</keyword>
<dbReference type="InterPro" id="IPR000536">
    <property type="entry name" value="Nucl_hrmn_rcpt_lig-bd"/>
</dbReference>
<evidence type="ECO:0000313" key="13">
    <source>
        <dbReference type="WBParaSite" id="TREG1_50430.3"/>
    </source>
</evidence>
<dbReference type="InterPro" id="IPR050234">
    <property type="entry name" value="Nuclear_hormone_rcpt_NR1"/>
</dbReference>
<feature type="domain" description="Nuclear receptor" evidence="10">
    <location>
        <begin position="473"/>
        <end position="550"/>
    </location>
</feature>
<feature type="region of interest" description="Disordered" evidence="9">
    <location>
        <begin position="342"/>
        <end position="371"/>
    </location>
</feature>
<feature type="region of interest" description="Disordered" evidence="9">
    <location>
        <begin position="31"/>
        <end position="101"/>
    </location>
</feature>
<feature type="compositionally biased region" description="Basic residues" evidence="9">
    <location>
        <begin position="78"/>
        <end position="94"/>
    </location>
</feature>
<dbReference type="Proteomes" id="UP000050795">
    <property type="component" value="Unassembled WGS sequence"/>
</dbReference>
<keyword evidence="2" id="KW-0863">Zinc-finger</keyword>
<evidence type="ECO:0000256" key="7">
    <source>
        <dbReference type="ARBA" id="ARBA00023170"/>
    </source>
</evidence>
<dbReference type="WBParaSite" id="TREG1_50430.3">
    <property type="protein sequence ID" value="TREG1_50430.3"/>
    <property type="gene ID" value="TREG1_50430"/>
</dbReference>
<protein>
    <recommendedName>
        <fullName evidence="14">Nuclear receptor domain-containing protein</fullName>
    </recommendedName>
</protein>
<dbReference type="Gene3D" id="1.10.565.10">
    <property type="entry name" value="Retinoid X Receptor"/>
    <property type="match status" value="1"/>
</dbReference>
<feature type="domain" description="NR LBD" evidence="11">
    <location>
        <begin position="1675"/>
        <end position="1897"/>
    </location>
</feature>
<organism evidence="12 13">
    <name type="scientific">Trichobilharzia regenti</name>
    <name type="common">Nasal bird schistosome</name>
    <dbReference type="NCBI Taxonomy" id="157069"/>
    <lineage>
        <taxon>Eukaryota</taxon>
        <taxon>Metazoa</taxon>
        <taxon>Spiralia</taxon>
        <taxon>Lophotrochozoa</taxon>
        <taxon>Platyhelminthes</taxon>
        <taxon>Trematoda</taxon>
        <taxon>Digenea</taxon>
        <taxon>Strigeidida</taxon>
        <taxon>Schistosomatoidea</taxon>
        <taxon>Schistosomatidae</taxon>
        <taxon>Trichobilharzia</taxon>
    </lineage>
</organism>
<keyword evidence="3" id="KW-0862">Zinc</keyword>
<feature type="domain" description="Nuclear receptor" evidence="10">
    <location>
        <begin position="558"/>
        <end position="635"/>
    </location>
</feature>
<dbReference type="SUPFAM" id="SSF57716">
    <property type="entry name" value="Glucocorticoid receptor-like (DNA-binding domain)"/>
    <property type="match status" value="2"/>
</dbReference>
<feature type="region of interest" description="Disordered" evidence="9">
    <location>
        <begin position="1385"/>
        <end position="1408"/>
    </location>
</feature>
<dbReference type="PROSITE" id="PS51843">
    <property type="entry name" value="NR_LBD"/>
    <property type="match status" value="1"/>
</dbReference>
<evidence type="ECO:0000256" key="1">
    <source>
        <dbReference type="ARBA" id="ARBA00022723"/>
    </source>
</evidence>
<dbReference type="InterPro" id="IPR001628">
    <property type="entry name" value="Znf_hrmn_rcpt"/>
</dbReference>
<name>A0AA85JZ49_TRIRE</name>
<proteinExistence type="predicted"/>
<evidence type="ECO:0000259" key="10">
    <source>
        <dbReference type="PROSITE" id="PS51030"/>
    </source>
</evidence>
<keyword evidence="12" id="KW-1185">Reference proteome</keyword>
<reference evidence="13" key="2">
    <citation type="submission" date="2023-11" db="UniProtKB">
        <authorList>
            <consortium name="WormBaseParasite"/>
        </authorList>
    </citation>
    <scope>IDENTIFICATION</scope>
</reference>
<feature type="compositionally biased region" description="Low complexity" evidence="9">
    <location>
        <begin position="1394"/>
        <end position="1408"/>
    </location>
</feature>
<dbReference type="InterPro" id="IPR013088">
    <property type="entry name" value="Znf_NHR/GATA"/>
</dbReference>
<dbReference type="PROSITE" id="PS00031">
    <property type="entry name" value="NUCLEAR_REC_DBD_1"/>
    <property type="match status" value="1"/>
</dbReference>
<dbReference type="Pfam" id="PF00104">
    <property type="entry name" value="Hormone_recep"/>
    <property type="match status" value="1"/>
</dbReference>
<evidence type="ECO:0000256" key="2">
    <source>
        <dbReference type="ARBA" id="ARBA00022771"/>
    </source>
</evidence>